<dbReference type="STRING" id="1236989.JCM15548_12384"/>
<sequence>MDNQVTLKIDNISVSVKQGTTLLEAARTINVRIPTLCHHEDLCVAGNCRVCVVEQSGSDRLLPACAIPAADGMEIHTNSLKARNARKQIIELLVSEHRLNVPPVIRMGIVNCKACRMSILLVKTGTSI</sequence>
<dbReference type="Gene3D" id="3.10.20.740">
    <property type="match status" value="1"/>
</dbReference>
<dbReference type="InterPro" id="IPR036010">
    <property type="entry name" value="2Fe-2S_ferredoxin-like_sf"/>
</dbReference>
<comment type="caution">
    <text evidence="2">The sequence shown here is derived from an EMBL/GenBank/DDBJ whole genome shotgun (WGS) entry which is preliminary data.</text>
</comment>
<dbReference type="EMBL" id="BAZW01000018">
    <property type="protein sequence ID" value="GAO30132.1"/>
    <property type="molecule type" value="Genomic_DNA"/>
</dbReference>
<dbReference type="CDD" id="cd00207">
    <property type="entry name" value="fer2"/>
    <property type="match status" value="1"/>
</dbReference>
<dbReference type="InterPro" id="IPR001041">
    <property type="entry name" value="2Fe-2S_ferredoxin-type"/>
</dbReference>
<evidence type="ECO:0000313" key="3">
    <source>
        <dbReference type="Proteomes" id="UP000032900"/>
    </source>
</evidence>
<dbReference type="AlphaFoldDB" id="A0A0E9LX33"/>
<name>A0A0E9LX33_9BACT</name>
<dbReference type="Proteomes" id="UP000032900">
    <property type="component" value="Unassembled WGS sequence"/>
</dbReference>
<evidence type="ECO:0000313" key="2">
    <source>
        <dbReference type="EMBL" id="GAO30132.1"/>
    </source>
</evidence>
<dbReference type="RefSeq" id="WP_227625672.1">
    <property type="nucleotide sequence ID" value="NZ_BAZW01000018.1"/>
</dbReference>
<protein>
    <submittedName>
        <fullName evidence="2">Periplasmic [Fe] hydrogenase large subunit</fullName>
    </submittedName>
</protein>
<proteinExistence type="predicted"/>
<accession>A0A0E9LX33</accession>
<organism evidence="2 3">
    <name type="scientific">Geofilum rubicundum JCM 15548</name>
    <dbReference type="NCBI Taxonomy" id="1236989"/>
    <lineage>
        <taxon>Bacteria</taxon>
        <taxon>Pseudomonadati</taxon>
        <taxon>Bacteroidota</taxon>
        <taxon>Bacteroidia</taxon>
        <taxon>Marinilabiliales</taxon>
        <taxon>Marinilabiliaceae</taxon>
        <taxon>Geofilum</taxon>
    </lineage>
</organism>
<gene>
    <name evidence="2" type="ORF">JCM15548_12384</name>
</gene>
<dbReference type="SUPFAM" id="SSF54292">
    <property type="entry name" value="2Fe-2S ferredoxin-like"/>
    <property type="match status" value="1"/>
</dbReference>
<feature type="domain" description="2Fe-2S ferredoxin-type" evidence="1">
    <location>
        <begin position="3"/>
        <end position="81"/>
    </location>
</feature>
<dbReference type="PROSITE" id="PS51085">
    <property type="entry name" value="2FE2S_FER_2"/>
    <property type="match status" value="1"/>
</dbReference>
<keyword evidence="3" id="KW-1185">Reference proteome</keyword>
<dbReference type="Pfam" id="PF13510">
    <property type="entry name" value="Fer2_4"/>
    <property type="match status" value="1"/>
</dbReference>
<dbReference type="GO" id="GO:0051536">
    <property type="term" value="F:iron-sulfur cluster binding"/>
    <property type="evidence" value="ECO:0007669"/>
    <property type="project" value="InterPro"/>
</dbReference>
<evidence type="ECO:0000259" key="1">
    <source>
        <dbReference type="PROSITE" id="PS51085"/>
    </source>
</evidence>
<reference evidence="2 3" key="1">
    <citation type="journal article" date="2015" name="Microbes Environ.">
        <title>Distribution and evolution of nitrogen fixation genes in the phylum bacteroidetes.</title>
        <authorList>
            <person name="Inoue J."/>
            <person name="Oshima K."/>
            <person name="Suda W."/>
            <person name="Sakamoto M."/>
            <person name="Iino T."/>
            <person name="Noda S."/>
            <person name="Hongoh Y."/>
            <person name="Hattori M."/>
            <person name="Ohkuma M."/>
        </authorList>
    </citation>
    <scope>NUCLEOTIDE SEQUENCE [LARGE SCALE GENOMIC DNA]</scope>
    <source>
        <strain evidence="2">JCM 15548</strain>
    </source>
</reference>